<protein>
    <submittedName>
        <fullName evidence="2">LptE family protein</fullName>
    </submittedName>
</protein>
<feature type="signal peptide" evidence="1">
    <location>
        <begin position="1"/>
        <end position="19"/>
    </location>
</feature>
<proteinExistence type="predicted"/>
<accession>A0ABU7GYT2</accession>
<dbReference type="Pfam" id="PF04390">
    <property type="entry name" value="LptE"/>
    <property type="match status" value="1"/>
</dbReference>
<evidence type="ECO:0000256" key="1">
    <source>
        <dbReference type="SAM" id="SignalP"/>
    </source>
</evidence>
<gene>
    <name evidence="2" type="ORF">VRU49_02215</name>
</gene>
<evidence type="ECO:0000313" key="2">
    <source>
        <dbReference type="EMBL" id="MEE1884224.1"/>
    </source>
</evidence>
<sequence length="166" mass="18852">MKNFITLFLVILLSGCSYSFKGASIPAEMKNITINYFENNSLLVVPTLSQDFTEALKTRIRTQSKLNIIQTEGDAILEGRITNYTLSPVAIQDNTRPTAGATRLTIRVNVKYINNLDPTKNFEQSFERFKDFTTSNQSLQTAELQNIKAVIDLITEDIFNRAFSQW</sequence>
<name>A0ABU7GYT2_9SPHI</name>
<keyword evidence="3" id="KW-1185">Reference proteome</keyword>
<dbReference type="Proteomes" id="UP001337681">
    <property type="component" value="Unassembled WGS sequence"/>
</dbReference>
<feature type="chain" id="PRO_5046709075" evidence="1">
    <location>
        <begin position="20"/>
        <end position="166"/>
    </location>
</feature>
<organism evidence="2 3">
    <name type="scientific">Pedobacter flavus</name>
    <dbReference type="NCBI Taxonomy" id="3113906"/>
    <lineage>
        <taxon>Bacteria</taxon>
        <taxon>Pseudomonadati</taxon>
        <taxon>Bacteroidota</taxon>
        <taxon>Sphingobacteriia</taxon>
        <taxon>Sphingobacteriales</taxon>
        <taxon>Sphingobacteriaceae</taxon>
        <taxon>Pedobacter</taxon>
    </lineage>
</organism>
<dbReference type="Gene3D" id="3.30.160.150">
    <property type="entry name" value="Lipoprotein like domain"/>
    <property type="match status" value="1"/>
</dbReference>
<reference evidence="2 3" key="1">
    <citation type="submission" date="2024-01" db="EMBL/GenBank/DDBJ databases">
        <title>Pedobacter sp. nov., isolated from oil-contaminated soil.</title>
        <authorList>
            <person name="Le N.T.T."/>
        </authorList>
    </citation>
    <scope>NUCLEOTIDE SEQUENCE [LARGE SCALE GENOMIC DNA]</scope>
    <source>
        <strain evidence="2 3">VNH31</strain>
    </source>
</reference>
<dbReference type="PROSITE" id="PS51257">
    <property type="entry name" value="PROKAR_LIPOPROTEIN"/>
    <property type="match status" value="1"/>
</dbReference>
<comment type="caution">
    <text evidence="2">The sequence shown here is derived from an EMBL/GenBank/DDBJ whole genome shotgun (WGS) entry which is preliminary data.</text>
</comment>
<dbReference type="EMBL" id="JAZDQU010000001">
    <property type="protein sequence ID" value="MEE1884224.1"/>
    <property type="molecule type" value="Genomic_DNA"/>
</dbReference>
<keyword evidence="1" id="KW-0732">Signal</keyword>
<dbReference type="RefSeq" id="WP_330145141.1">
    <property type="nucleotide sequence ID" value="NZ_JAZDQU010000001.1"/>
</dbReference>
<evidence type="ECO:0000313" key="3">
    <source>
        <dbReference type="Proteomes" id="UP001337681"/>
    </source>
</evidence>
<dbReference type="InterPro" id="IPR007485">
    <property type="entry name" value="LPS_assembly_LptE"/>
</dbReference>